<evidence type="ECO:0000259" key="2">
    <source>
        <dbReference type="Pfam" id="PF14341"/>
    </source>
</evidence>
<feature type="transmembrane region" description="Helical" evidence="1">
    <location>
        <begin position="21"/>
        <end position="42"/>
    </location>
</feature>
<keyword evidence="1" id="KW-0812">Transmembrane</keyword>
<organism evidence="3 4">
    <name type="scientific">Ahniella affigens</name>
    <dbReference type="NCBI Taxonomy" id="2021234"/>
    <lineage>
        <taxon>Bacteria</taxon>
        <taxon>Pseudomonadati</taxon>
        <taxon>Pseudomonadota</taxon>
        <taxon>Gammaproteobacteria</taxon>
        <taxon>Lysobacterales</taxon>
        <taxon>Rhodanobacteraceae</taxon>
        <taxon>Ahniella</taxon>
    </lineage>
</organism>
<name>A0A2P1PYA2_9GAMM</name>
<proteinExistence type="predicted"/>
<keyword evidence="1" id="KW-1133">Transmembrane helix</keyword>
<dbReference type="AlphaFoldDB" id="A0A2P1PYA2"/>
<keyword evidence="1" id="KW-0472">Membrane</keyword>
<sequence length="555" mass="57651">MATRIDGSCPVRCQSATRQQGAVLLVAIVLLLVLSLFSLAAVRVGLSEQLSSGNDFRARLTRQMAEGGISHARASLSLLDARLRPDAGAEVDPQFWQACAADDTSFPCGAERNTARRARMYRFIGGHDLNGDGRTTVFEQRSVPLAKLAQGASFFVPATGSPIAANSFPTEYAVGALLCRLPKPTIAETVAPGCTLNPAEAVNQVAYTLVSRAALPGESSTATIVTAVSVKPELKINPNLPALVATGGITGLGSSTLVSAPAMAGNNGQPVSLFSPTDFDGTEGTWQSCRSDQYRPVAADPADPANGSGGLVAGGNGPADCGSGGFCACPGGAENLSGADQGFGHEEGADILDNDAESRSRGPLPPFPCDLFAYALQTEPVRDDRDGDGRCEQGVDLDQDLVNDRVQAYMDVQGASVQSCASLGPQTHGLVWIKQGKDGNMADCQLPAGQIGQPGNNLVLVIDGPFKPRTGTKIFGLVLTRDPAIQLDVARGGRAGLDTGTGQSKVVGALVLEGGGRVFGTNDVIQLASFRTPPTHTQYPPVVEIPGSWTDQYSF</sequence>
<reference evidence="3 4" key="1">
    <citation type="submission" date="2018-03" db="EMBL/GenBank/DDBJ databases">
        <title>Ahniella affigens gen. nov., sp. nov., a gammaproteobacterium isolated from sandy soil near a stream.</title>
        <authorList>
            <person name="Ko Y."/>
            <person name="Kim J.-H."/>
        </authorList>
    </citation>
    <scope>NUCLEOTIDE SEQUENCE [LARGE SCALE GENOMIC DNA]</scope>
    <source>
        <strain evidence="3 4">D13</strain>
    </source>
</reference>
<evidence type="ECO:0000256" key="1">
    <source>
        <dbReference type="SAM" id="Phobius"/>
    </source>
</evidence>
<evidence type="ECO:0000313" key="4">
    <source>
        <dbReference type="Proteomes" id="UP000241074"/>
    </source>
</evidence>
<dbReference type="OrthoDB" id="6017064at2"/>
<feature type="domain" description="Type 4 fimbrial biogenesis protein PilX N-terminal" evidence="2">
    <location>
        <begin position="20"/>
        <end position="69"/>
    </location>
</feature>
<gene>
    <name evidence="3" type="ORF">C7S18_22755</name>
</gene>
<accession>A0A2P1PYA2</accession>
<dbReference type="KEGG" id="xba:C7S18_22755"/>
<dbReference type="EMBL" id="CP027860">
    <property type="protein sequence ID" value="AVP99821.1"/>
    <property type="molecule type" value="Genomic_DNA"/>
</dbReference>
<dbReference type="RefSeq" id="WP_106893740.1">
    <property type="nucleotide sequence ID" value="NZ_CP027860.1"/>
</dbReference>
<protein>
    <recommendedName>
        <fullName evidence="2">Type 4 fimbrial biogenesis protein PilX N-terminal domain-containing protein</fullName>
    </recommendedName>
</protein>
<dbReference type="Pfam" id="PF14341">
    <property type="entry name" value="PilX_N"/>
    <property type="match status" value="1"/>
</dbReference>
<dbReference type="InterPro" id="IPR025746">
    <property type="entry name" value="PilX_N_dom"/>
</dbReference>
<reference evidence="3 4" key="2">
    <citation type="submission" date="2018-03" db="EMBL/GenBank/DDBJ databases">
        <authorList>
            <person name="Keele B.F."/>
        </authorList>
    </citation>
    <scope>NUCLEOTIDE SEQUENCE [LARGE SCALE GENOMIC DNA]</scope>
    <source>
        <strain evidence="3 4">D13</strain>
    </source>
</reference>
<evidence type="ECO:0000313" key="3">
    <source>
        <dbReference type="EMBL" id="AVP99821.1"/>
    </source>
</evidence>
<dbReference type="Proteomes" id="UP000241074">
    <property type="component" value="Chromosome"/>
</dbReference>
<keyword evidence="4" id="KW-1185">Reference proteome</keyword>